<keyword evidence="2" id="KW-0479">Metal-binding</keyword>
<dbReference type="Gene3D" id="3.30.1120.10">
    <property type="match status" value="1"/>
</dbReference>
<evidence type="ECO:0000313" key="6">
    <source>
        <dbReference type="EMBL" id="WKN37188.1"/>
    </source>
</evidence>
<comment type="similarity">
    <text evidence="1">Belongs to the sulfatase family.</text>
</comment>
<evidence type="ECO:0000256" key="1">
    <source>
        <dbReference type="ARBA" id="ARBA00008779"/>
    </source>
</evidence>
<gene>
    <name evidence="6" type="ORF">K4G66_00510</name>
</gene>
<dbReference type="GO" id="GO:0046872">
    <property type="term" value="F:metal ion binding"/>
    <property type="evidence" value="ECO:0007669"/>
    <property type="project" value="UniProtKB-KW"/>
</dbReference>
<dbReference type="InterPro" id="IPR017850">
    <property type="entry name" value="Alkaline_phosphatase_core_sf"/>
</dbReference>
<dbReference type="PROSITE" id="PS00149">
    <property type="entry name" value="SULFATASE_2"/>
    <property type="match status" value="1"/>
</dbReference>
<dbReference type="Gene3D" id="3.40.720.10">
    <property type="entry name" value="Alkaline Phosphatase, subunit A"/>
    <property type="match status" value="1"/>
</dbReference>
<dbReference type="PANTHER" id="PTHR42693">
    <property type="entry name" value="ARYLSULFATASE FAMILY MEMBER"/>
    <property type="match status" value="1"/>
</dbReference>
<dbReference type="PROSITE" id="PS51257">
    <property type="entry name" value="PROKAR_LIPOPROTEIN"/>
    <property type="match status" value="1"/>
</dbReference>
<evidence type="ECO:0000256" key="3">
    <source>
        <dbReference type="ARBA" id="ARBA00022801"/>
    </source>
</evidence>
<feature type="domain" description="Sulfatase N-terminal" evidence="5">
    <location>
        <begin position="30"/>
        <end position="402"/>
    </location>
</feature>
<name>A0AA49GPK7_9BACT</name>
<organism evidence="6">
    <name type="scientific">Roseihalotalea indica</name>
    <dbReference type="NCBI Taxonomy" id="2867963"/>
    <lineage>
        <taxon>Bacteria</taxon>
        <taxon>Pseudomonadati</taxon>
        <taxon>Bacteroidota</taxon>
        <taxon>Cytophagia</taxon>
        <taxon>Cytophagales</taxon>
        <taxon>Catalimonadaceae</taxon>
        <taxon>Roseihalotalea</taxon>
    </lineage>
</organism>
<dbReference type="SUPFAM" id="SSF53649">
    <property type="entry name" value="Alkaline phosphatase-like"/>
    <property type="match status" value="1"/>
</dbReference>
<proteinExistence type="inferred from homology"/>
<dbReference type="GO" id="GO:0004065">
    <property type="term" value="F:arylsulfatase activity"/>
    <property type="evidence" value="ECO:0007669"/>
    <property type="project" value="TreeGrafter"/>
</dbReference>
<accession>A0AA49GPK7</accession>
<dbReference type="CDD" id="cd16025">
    <property type="entry name" value="PAS_like"/>
    <property type="match status" value="1"/>
</dbReference>
<dbReference type="InterPro" id="IPR050738">
    <property type="entry name" value="Sulfatase"/>
</dbReference>
<protein>
    <submittedName>
        <fullName evidence="6">Arylsulfatase</fullName>
    </submittedName>
</protein>
<keyword evidence="3" id="KW-0378">Hydrolase</keyword>
<dbReference type="InterPro" id="IPR024607">
    <property type="entry name" value="Sulfatase_CS"/>
</dbReference>
<dbReference type="InterPro" id="IPR000917">
    <property type="entry name" value="Sulfatase_N"/>
</dbReference>
<dbReference type="Pfam" id="PF00884">
    <property type="entry name" value="Sulfatase"/>
    <property type="match status" value="1"/>
</dbReference>
<evidence type="ECO:0000259" key="5">
    <source>
        <dbReference type="Pfam" id="PF00884"/>
    </source>
</evidence>
<sequence>MILSFLKALSAAILFLMLAGCYSKQSDTRPNIVLIMADDMGYSDIGYYGSEIQTPNLDRLAEEGMRMTQFYNTAKCTETRATLLTGLYFQQSNNLLKSDNNVTLAEVLRESGYQTIMSGKWHLGNWEEEVDTPNKRGFDHYFGFLCGATNFFTGRDYGTDRNYMRMDQEVYEAPEDFYTTDAFTTYALDQVSQASQQDSPFFLYLAYNAPHYPLQAPEENIEKYRGRYQMGWDRLREQRLQKMHELGIIDEQWQLSPRDTLAPSWDDLSQDEQQEEQQLMEVYAGMIDRLDQQIGRLLNQLDSLGIADNTLVMFLSDNGGCPFDANRTPNLSPGPAESSRTYDTEWAQASNTPFRKYKQWIHEGGIATPMIIRWPDQISPNSMSGQPGQILDMMPTLVEVANASYPQKHQKHDILPMEGVSLLPIWQGNTLERERPLFWEYRGSRALRDGDWKLVGERGGPWELYNLAEDRTEMNNLIDQQADRAAKMIQTFDAQAKRVGARTSEEAMAMPLNQQDRYLYEDEKGAASAGEE</sequence>
<reference evidence="6" key="2">
    <citation type="journal article" date="2024" name="Antonie Van Leeuwenhoek">
        <title>Roseihalotalea indica gen. nov., sp. nov., a halophilic Bacteroidetes from mesopelagic Southwest Indian Ocean with higher carbohydrate metabolic potential.</title>
        <authorList>
            <person name="Chen B."/>
            <person name="Zhang M."/>
            <person name="Lin D."/>
            <person name="Ye J."/>
            <person name="Tang K."/>
        </authorList>
    </citation>
    <scope>NUCLEOTIDE SEQUENCE</scope>
    <source>
        <strain evidence="6">TK19036</strain>
    </source>
</reference>
<keyword evidence="4" id="KW-0106">Calcium</keyword>
<dbReference type="EMBL" id="CP120682">
    <property type="protein sequence ID" value="WKN37188.1"/>
    <property type="molecule type" value="Genomic_DNA"/>
</dbReference>
<evidence type="ECO:0000256" key="2">
    <source>
        <dbReference type="ARBA" id="ARBA00022723"/>
    </source>
</evidence>
<dbReference type="AlphaFoldDB" id="A0AA49GPK7"/>
<dbReference type="PANTHER" id="PTHR42693:SF53">
    <property type="entry name" value="ENDO-4-O-SULFATASE"/>
    <property type="match status" value="1"/>
</dbReference>
<evidence type="ECO:0000256" key="4">
    <source>
        <dbReference type="ARBA" id="ARBA00022837"/>
    </source>
</evidence>
<reference evidence="6" key="1">
    <citation type="journal article" date="2023" name="Comput. Struct. Biotechnol. J.">
        <title>Discovery of a novel marine Bacteroidetes with a rich repertoire of carbohydrate-active enzymes.</title>
        <authorList>
            <person name="Chen B."/>
            <person name="Liu G."/>
            <person name="Chen Q."/>
            <person name="Wang H."/>
            <person name="Liu L."/>
            <person name="Tang K."/>
        </authorList>
    </citation>
    <scope>NUCLEOTIDE SEQUENCE</scope>
    <source>
        <strain evidence="6">TK19036</strain>
    </source>
</reference>